<feature type="compositionally biased region" description="Polar residues" evidence="1">
    <location>
        <begin position="37"/>
        <end position="47"/>
    </location>
</feature>
<dbReference type="EMBL" id="KN833119">
    <property type="protein sequence ID" value="KIM72597.1"/>
    <property type="molecule type" value="Genomic_DNA"/>
</dbReference>
<reference evidence="3" key="2">
    <citation type="submission" date="2015-01" db="EMBL/GenBank/DDBJ databases">
        <title>Evolutionary Origins and Diversification of the Mycorrhizal Mutualists.</title>
        <authorList>
            <consortium name="DOE Joint Genome Institute"/>
            <consortium name="Mycorrhizal Genomics Consortium"/>
            <person name="Kohler A."/>
            <person name="Kuo A."/>
            <person name="Nagy L.G."/>
            <person name="Floudas D."/>
            <person name="Copeland A."/>
            <person name="Barry K.W."/>
            <person name="Cichocki N."/>
            <person name="Veneault-Fourrey C."/>
            <person name="LaButti K."/>
            <person name="Lindquist E.A."/>
            <person name="Lipzen A."/>
            <person name="Lundell T."/>
            <person name="Morin E."/>
            <person name="Murat C."/>
            <person name="Riley R."/>
            <person name="Ohm R."/>
            <person name="Sun H."/>
            <person name="Tunlid A."/>
            <person name="Henrissat B."/>
            <person name="Grigoriev I.V."/>
            <person name="Hibbett D.S."/>
            <person name="Martin F."/>
        </authorList>
    </citation>
    <scope>NUCLEOTIDE SEQUENCE [LARGE SCALE GENOMIC DNA]</scope>
    <source>
        <strain evidence="3">F 1598</strain>
    </source>
</reference>
<reference evidence="2 3" key="1">
    <citation type="submission" date="2014-04" db="EMBL/GenBank/DDBJ databases">
        <authorList>
            <consortium name="DOE Joint Genome Institute"/>
            <person name="Kuo A."/>
            <person name="Tarkka M."/>
            <person name="Buscot F."/>
            <person name="Kohler A."/>
            <person name="Nagy L.G."/>
            <person name="Floudas D."/>
            <person name="Copeland A."/>
            <person name="Barry K.W."/>
            <person name="Cichocki N."/>
            <person name="Veneault-Fourrey C."/>
            <person name="LaButti K."/>
            <person name="Lindquist E.A."/>
            <person name="Lipzen A."/>
            <person name="Lundell T."/>
            <person name="Morin E."/>
            <person name="Murat C."/>
            <person name="Sun H."/>
            <person name="Tunlid A."/>
            <person name="Henrissat B."/>
            <person name="Grigoriev I.V."/>
            <person name="Hibbett D.S."/>
            <person name="Martin F."/>
            <person name="Nordberg H.P."/>
            <person name="Cantor M.N."/>
            <person name="Hua S.X."/>
        </authorList>
    </citation>
    <scope>NUCLEOTIDE SEQUENCE [LARGE SCALE GENOMIC DNA]</scope>
    <source>
        <strain evidence="2 3">F 1598</strain>
    </source>
</reference>
<dbReference type="Proteomes" id="UP000054166">
    <property type="component" value="Unassembled WGS sequence"/>
</dbReference>
<gene>
    <name evidence="2" type="ORF">PILCRDRAFT_739462</name>
</gene>
<feature type="region of interest" description="Disordered" evidence="1">
    <location>
        <begin position="37"/>
        <end position="59"/>
    </location>
</feature>
<proteinExistence type="predicted"/>
<dbReference type="AlphaFoldDB" id="A0A0C3B5S3"/>
<evidence type="ECO:0000313" key="3">
    <source>
        <dbReference type="Proteomes" id="UP000054166"/>
    </source>
</evidence>
<accession>A0A0C3B5S3</accession>
<name>A0A0C3B5S3_PILCF</name>
<keyword evidence="3" id="KW-1185">Reference proteome</keyword>
<evidence type="ECO:0000256" key="1">
    <source>
        <dbReference type="SAM" id="MobiDB-lite"/>
    </source>
</evidence>
<protein>
    <submittedName>
        <fullName evidence="2">Uncharacterized protein</fullName>
    </submittedName>
</protein>
<sequence length="59" mass="6524">MFSSSTIRVSFDSAAGGHISGFRPTVRYTQLRILDRSQQTASSNGSRTENHRLGQVLQL</sequence>
<dbReference type="InParanoid" id="A0A0C3B5S3"/>
<organism evidence="2 3">
    <name type="scientific">Piloderma croceum (strain F 1598)</name>
    <dbReference type="NCBI Taxonomy" id="765440"/>
    <lineage>
        <taxon>Eukaryota</taxon>
        <taxon>Fungi</taxon>
        <taxon>Dikarya</taxon>
        <taxon>Basidiomycota</taxon>
        <taxon>Agaricomycotina</taxon>
        <taxon>Agaricomycetes</taxon>
        <taxon>Agaricomycetidae</taxon>
        <taxon>Atheliales</taxon>
        <taxon>Atheliaceae</taxon>
        <taxon>Piloderma</taxon>
    </lineage>
</organism>
<dbReference type="HOGENOM" id="CLU_2961677_0_0_1"/>
<evidence type="ECO:0000313" key="2">
    <source>
        <dbReference type="EMBL" id="KIM72597.1"/>
    </source>
</evidence>